<keyword evidence="5" id="KW-0614">Plasmid</keyword>
<keyword evidence="1" id="KW-0805">Transcription regulation</keyword>
<evidence type="ECO:0000256" key="1">
    <source>
        <dbReference type="ARBA" id="ARBA00023015"/>
    </source>
</evidence>
<dbReference type="SUPFAM" id="SSF51206">
    <property type="entry name" value="cAMP-binding domain-like"/>
    <property type="match status" value="1"/>
</dbReference>
<feature type="domain" description="HTH crp-type" evidence="4">
    <location>
        <begin position="63"/>
        <end position="147"/>
    </location>
</feature>
<dbReference type="Gene3D" id="2.60.120.10">
    <property type="entry name" value="Jelly Rolls"/>
    <property type="match status" value="1"/>
</dbReference>
<evidence type="ECO:0000313" key="5">
    <source>
        <dbReference type="EMBL" id="AUX78481.1"/>
    </source>
</evidence>
<dbReference type="SUPFAM" id="SSF46785">
    <property type="entry name" value="Winged helix' DNA-binding domain"/>
    <property type="match status" value="1"/>
</dbReference>
<geneLocation type="plasmid" evidence="6">
    <name>psfrenxt3a</name>
</geneLocation>
<evidence type="ECO:0000313" key="6">
    <source>
        <dbReference type="Proteomes" id="UP000239340"/>
    </source>
</evidence>
<accession>A0A2L0HAF4</accession>
<reference evidence="5 6" key="1">
    <citation type="submission" date="2017-10" db="EMBL/GenBank/DDBJ databases">
        <title>Analysis of the genome sequences of Rhizobium populations associated to common bean (phaseolus vulgaris).</title>
        <authorList>
            <person name="Bustos P."/>
            <person name="Santamaria R.I."/>
            <person name="Miranda-Sanchez F."/>
            <person name="Perez-Carrascal O."/>
            <person name="Juarez S."/>
            <person name="Lozano L."/>
            <person name="Martinez-Flores I."/>
            <person name="Vinuesa P."/>
            <person name="Martinez-Romero E."/>
            <person name="Cevallos M.A."/>
            <person name="Romero D."/>
            <person name="Davila G."/>
            <person name="Gonzalez V."/>
        </authorList>
    </citation>
    <scope>NUCLEOTIDE SEQUENCE [LARGE SCALE GENOMIC DNA]</scope>
    <source>
        <strain evidence="5 6">NXT3</strain>
        <plasmid evidence="6">Plasmid psfrenxt3a</plasmid>
    </source>
</reference>
<proteinExistence type="predicted"/>
<name>A0A2L0HAF4_RHIFR</name>
<dbReference type="EMBL" id="CP024308">
    <property type="protein sequence ID" value="AUX78481.1"/>
    <property type="molecule type" value="Genomic_DNA"/>
</dbReference>
<dbReference type="GO" id="GO:0003677">
    <property type="term" value="F:DNA binding"/>
    <property type="evidence" value="ECO:0007669"/>
    <property type="project" value="UniProtKB-KW"/>
</dbReference>
<keyword evidence="2" id="KW-0238">DNA-binding</keyword>
<keyword evidence="3" id="KW-0804">Transcription</keyword>
<organism evidence="5 6">
    <name type="scientific">Rhizobium fredii</name>
    <name type="common">Sinorhizobium fredii</name>
    <dbReference type="NCBI Taxonomy" id="380"/>
    <lineage>
        <taxon>Bacteria</taxon>
        <taxon>Pseudomonadati</taxon>
        <taxon>Pseudomonadota</taxon>
        <taxon>Alphaproteobacteria</taxon>
        <taxon>Hyphomicrobiales</taxon>
        <taxon>Rhizobiaceae</taxon>
        <taxon>Sinorhizobium/Ensifer group</taxon>
        <taxon>Sinorhizobium</taxon>
    </lineage>
</organism>
<evidence type="ECO:0000256" key="2">
    <source>
        <dbReference type="ARBA" id="ARBA00023125"/>
    </source>
</evidence>
<gene>
    <name evidence="5" type="ORF">NXT3_PA00189</name>
</gene>
<dbReference type="GO" id="GO:0006355">
    <property type="term" value="P:regulation of DNA-templated transcription"/>
    <property type="evidence" value="ECO:0007669"/>
    <property type="project" value="InterPro"/>
</dbReference>
<dbReference type="InterPro" id="IPR012318">
    <property type="entry name" value="HTH_CRP"/>
</dbReference>
<dbReference type="AlphaFoldDB" id="A0A2L0HAF4"/>
<protein>
    <submittedName>
        <fullName evidence="5">Cyclic nucleotide-binding protein</fullName>
    </submittedName>
</protein>
<dbReference type="PROSITE" id="PS51063">
    <property type="entry name" value="HTH_CRP_2"/>
    <property type="match status" value="1"/>
</dbReference>
<dbReference type="InterPro" id="IPR018490">
    <property type="entry name" value="cNMP-bd_dom_sf"/>
</dbReference>
<dbReference type="InterPro" id="IPR036390">
    <property type="entry name" value="WH_DNA-bd_sf"/>
</dbReference>
<evidence type="ECO:0000259" key="4">
    <source>
        <dbReference type="PROSITE" id="PS51063"/>
    </source>
</evidence>
<dbReference type="InterPro" id="IPR014710">
    <property type="entry name" value="RmlC-like_jellyroll"/>
</dbReference>
<dbReference type="Pfam" id="PF13545">
    <property type="entry name" value="HTH_Crp_2"/>
    <property type="match status" value="1"/>
</dbReference>
<dbReference type="Proteomes" id="UP000239340">
    <property type="component" value="Plasmid pSfreNXT3a"/>
</dbReference>
<sequence>MGPGEAVFLFVSTPPLSAPTSRTSRAVRLTPAARLPAPAFRRLIADHPEFSWALLEHLAAGVRHMTERVYEFSTLVVRRRLILELLRRADKPDETASAVFIDPAPTHFELAASISTHREAVSREMSALGKKGLIERRGHRLLLCDLAALEMLAGKEE</sequence>
<evidence type="ECO:0000256" key="3">
    <source>
        <dbReference type="ARBA" id="ARBA00023163"/>
    </source>
</evidence>